<dbReference type="CDD" id="cd06433">
    <property type="entry name" value="GT_2_WfgS_like"/>
    <property type="match status" value="1"/>
</dbReference>
<keyword evidence="1" id="KW-1133">Transmembrane helix</keyword>
<gene>
    <name evidence="3" type="ORF">SAMN05444380_12321</name>
</gene>
<dbReference type="EMBL" id="FONA01000023">
    <property type="protein sequence ID" value="SFE93563.1"/>
    <property type="molecule type" value="Genomic_DNA"/>
</dbReference>
<dbReference type="STRING" id="385682.SAMN05444380_12321"/>
<name>A0A1I2ELG6_9BACT</name>
<dbReference type="RefSeq" id="WP_010528760.1">
    <property type="nucleotide sequence ID" value="NZ_AFSL01000096.1"/>
</dbReference>
<sequence length="248" mass="28366">MHKPSISIITVVYNAATSIEYTIQAVLALTYPNKEYIIIDGGSTDGTVDIIKRYERHISKWVSGPDAGLYDAMNKGLEMSTGDFVWFINAGDAPASPDILERVFTGNSYADIYYGDTMIIDENGKKIGRRRLSPPSALKWKDFRKGMLVSHQSFIASRKVVKKYDLRYKFSSDFDWCLYALKNASKVQNTHLILSLFRDGGITKKNIIPGLKERFQIMVKNYGLISTLLAHLTITPKFFWFWIKHKRF</sequence>
<dbReference type="Gene3D" id="3.90.550.10">
    <property type="entry name" value="Spore Coat Polysaccharide Biosynthesis Protein SpsA, Chain A"/>
    <property type="match status" value="1"/>
</dbReference>
<evidence type="ECO:0000313" key="3">
    <source>
        <dbReference type="EMBL" id="SFE93563.1"/>
    </source>
</evidence>
<dbReference type="AlphaFoldDB" id="A0A1I2ELG6"/>
<dbReference type="OrthoDB" id="9788101at2"/>
<protein>
    <submittedName>
        <fullName evidence="3">Glycosyl transferase family 2</fullName>
    </submittedName>
</protein>
<keyword evidence="1" id="KW-0812">Transmembrane</keyword>
<reference evidence="3 4" key="1">
    <citation type="submission" date="2016-10" db="EMBL/GenBank/DDBJ databases">
        <authorList>
            <person name="de Groot N.N."/>
        </authorList>
    </citation>
    <scope>NUCLEOTIDE SEQUENCE [LARGE SCALE GENOMIC DNA]</scope>
    <source>
        <strain evidence="3 4">DSM 19012</strain>
    </source>
</reference>
<dbReference type="PANTHER" id="PTHR43685">
    <property type="entry name" value="GLYCOSYLTRANSFERASE"/>
    <property type="match status" value="1"/>
</dbReference>
<evidence type="ECO:0000313" key="4">
    <source>
        <dbReference type="Proteomes" id="UP000181976"/>
    </source>
</evidence>
<keyword evidence="3" id="KW-0808">Transferase</keyword>
<dbReference type="Proteomes" id="UP000181976">
    <property type="component" value="Unassembled WGS sequence"/>
</dbReference>
<dbReference type="GO" id="GO:0016740">
    <property type="term" value="F:transferase activity"/>
    <property type="evidence" value="ECO:0007669"/>
    <property type="project" value="UniProtKB-KW"/>
</dbReference>
<evidence type="ECO:0000259" key="2">
    <source>
        <dbReference type="Pfam" id="PF00535"/>
    </source>
</evidence>
<dbReference type="eggNOG" id="COG1216">
    <property type="taxonomic scope" value="Bacteria"/>
</dbReference>
<keyword evidence="4" id="KW-1185">Reference proteome</keyword>
<dbReference type="InterPro" id="IPR029044">
    <property type="entry name" value="Nucleotide-diphossugar_trans"/>
</dbReference>
<feature type="transmembrane region" description="Helical" evidence="1">
    <location>
        <begin position="222"/>
        <end position="243"/>
    </location>
</feature>
<accession>A0A1I2ELG6</accession>
<dbReference type="PANTHER" id="PTHR43685:SF2">
    <property type="entry name" value="GLYCOSYLTRANSFERASE 2-LIKE DOMAIN-CONTAINING PROTEIN"/>
    <property type="match status" value="1"/>
</dbReference>
<evidence type="ECO:0000256" key="1">
    <source>
        <dbReference type="SAM" id="Phobius"/>
    </source>
</evidence>
<dbReference type="FunCoup" id="A0A1I2ELG6">
    <property type="interactions" value="19"/>
</dbReference>
<proteinExistence type="predicted"/>
<dbReference type="InterPro" id="IPR001173">
    <property type="entry name" value="Glyco_trans_2-like"/>
</dbReference>
<keyword evidence="1" id="KW-0472">Membrane</keyword>
<dbReference type="InterPro" id="IPR050834">
    <property type="entry name" value="Glycosyltransf_2"/>
</dbReference>
<feature type="domain" description="Glycosyltransferase 2-like" evidence="2">
    <location>
        <begin position="7"/>
        <end position="162"/>
    </location>
</feature>
<dbReference type="Pfam" id="PF00535">
    <property type="entry name" value="Glycos_transf_2"/>
    <property type="match status" value="1"/>
</dbReference>
<organism evidence="3 4">
    <name type="scientific">Thermophagus xiamenensis</name>
    <dbReference type="NCBI Taxonomy" id="385682"/>
    <lineage>
        <taxon>Bacteria</taxon>
        <taxon>Pseudomonadati</taxon>
        <taxon>Bacteroidota</taxon>
        <taxon>Bacteroidia</taxon>
        <taxon>Marinilabiliales</taxon>
        <taxon>Marinilabiliaceae</taxon>
        <taxon>Thermophagus</taxon>
    </lineage>
</organism>
<dbReference type="SUPFAM" id="SSF53448">
    <property type="entry name" value="Nucleotide-diphospho-sugar transferases"/>
    <property type="match status" value="1"/>
</dbReference>
<dbReference type="InParanoid" id="A0A1I2ELG6"/>